<dbReference type="InterPro" id="IPR013715">
    <property type="entry name" value="DUF1746"/>
</dbReference>
<comment type="caution">
    <text evidence="4">The sequence shown here is derived from an EMBL/GenBank/DDBJ whole genome shotgun (WGS) entry which is preliminary data.</text>
</comment>
<feature type="transmembrane region" description="Helical" evidence="2">
    <location>
        <begin position="53"/>
        <end position="71"/>
    </location>
</feature>
<organism evidence="4 5">
    <name type="scientific">Monilinia fructigena</name>
    <dbReference type="NCBI Taxonomy" id="38457"/>
    <lineage>
        <taxon>Eukaryota</taxon>
        <taxon>Fungi</taxon>
        <taxon>Dikarya</taxon>
        <taxon>Ascomycota</taxon>
        <taxon>Pezizomycotina</taxon>
        <taxon>Leotiomycetes</taxon>
        <taxon>Helotiales</taxon>
        <taxon>Sclerotiniaceae</taxon>
        <taxon>Monilinia</taxon>
    </lineage>
</organism>
<proteinExistence type="predicted"/>
<dbReference type="Proteomes" id="UP000249056">
    <property type="component" value="Unassembled WGS sequence"/>
</dbReference>
<feature type="domain" description="DUF1746" evidence="3">
    <location>
        <begin position="56"/>
        <end position="169"/>
    </location>
</feature>
<dbReference type="OrthoDB" id="5428737at2759"/>
<dbReference type="PANTHER" id="PTHR39405">
    <property type="entry name" value="DSC E3 UBIQUITIN LIGASE COMPLEX SUBUNIT 4"/>
    <property type="match status" value="1"/>
</dbReference>
<name>A0A395IUU1_9HELO</name>
<evidence type="ECO:0000313" key="5">
    <source>
        <dbReference type="Proteomes" id="UP000249056"/>
    </source>
</evidence>
<evidence type="ECO:0000256" key="1">
    <source>
        <dbReference type="SAM" id="MobiDB-lite"/>
    </source>
</evidence>
<keyword evidence="2" id="KW-0812">Transmembrane</keyword>
<dbReference type="PANTHER" id="PTHR39405:SF1">
    <property type="entry name" value="DSC E3 UBIQUITIN LIGASE COMPLEX SUBUNIT 4"/>
    <property type="match status" value="1"/>
</dbReference>
<dbReference type="InterPro" id="IPR038967">
    <property type="entry name" value="Dsc4-like"/>
</dbReference>
<evidence type="ECO:0000256" key="2">
    <source>
        <dbReference type="SAM" id="Phobius"/>
    </source>
</evidence>
<dbReference type="AlphaFoldDB" id="A0A395IUU1"/>
<feature type="compositionally biased region" description="Polar residues" evidence="1">
    <location>
        <begin position="1"/>
        <end position="17"/>
    </location>
</feature>
<gene>
    <name evidence="4" type="ORF">DID88_003849</name>
</gene>
<evidence type="ECO:0000259" key="3">
    <source>
        <dbReference type="Pfam" id="PF08508"/>
    </source>
</evidence>
<accession>A0A395IUU1</accession>
<keyword evidence="2" id="KW-1133">Transmembrane helix</keyword>
<feature type="transmembrane region" description="Helical" evidence="2">
    <location>
        <begin position="105"/>
        <end position="123"/>
    </location>
</feature>
<sequence length="339" mass="37842">MNNDSTSVSGPSANPPNDRSGSSSQRRRQGSRTPAQKRAYDQMRKKYELASSLMTNIDFAIYCQLCVLYYMDCSFFQLCMRALTQFVILTPKPKNVRQPPQTSSLVIMLLGTNILCILLHLFFAPSRSSEEMRGYLHGGVIIDLIGQKGPSSKMKLVVFDLLVLTLQAILFTIHIDREKLDKFLTVYGQKTTTDVQIQPSTQDYDAEERGVLRDHVAGLGSIEMQQLDSAGAASRPHGQENITRQEDDEREELLAEPVNTESEDGPLDIFWSGTAVIGEFSVLDTLRSQLRVSGTASGSLRAHTLSADVEQLTARNPRLGALARRFQSSMTQDIQRYRS</sequence>
<dbReference type="GO" id="GO:0005783">
    <property type="term" value="C:endoplasmic reticulum"/>
    <property type="evidence" value="ECO:0007669"/>
    <property type="project" value="TreeGrafter"/>
</dbReference>
<dbReference type="GO" id="GO:0032933">
    <property type="term" value="P:SREBP signaling pathway"/>
    <property type="evidence" value="ECO:0007669"/>
    <property type="project" value="InterPro"/>
</dbReference>
<keyword evidence="2" id="KW-0472">Membrane</keyword>
<evidence type="ECO:0000313" key="4">
    <source>
        <dbReference type="EMBL" id="RAL63428.1"/>
    </source>
</evidence>
<keyword evidence="5" id="KW-1185">Reference proteome</keyword>
<dbReference type="EMBL" id="QKRW01000019">
    <property type="protein sequence ID" value="RAL63428.1"/>
    <property type="molecule type" value="Genomic_DNA"/>
</dbReference>
<feature type="region of interest" description="Disordered" evidence="1">
    <location>
        <begin position="1"/>
        <end position="39"/>
    </location>
</feature>
<feature type="transmembrane region" description="Helical" evidence="2">
    <location>
        <begin position="156"/>
        <end position="175"/>
    </location>
</feature>
<dbReference type="Pfam" id="PF08508">
    <property type="entry name" value="DUF1746"/>
    <property type="match status" value="1"/>
</dbReference>
<protein>
    <recommendedName>
        <fullName evidence="3">DUF1746 domain-containing protein</fullName>
    </recommendedName>
</protein>
<reference evidence="4 5" key="1">
    <citation type="submission" date="2018-06" db="EMBL/GenBank/DDBJ databases">
        <title>Genome Sequence of the Brown Rot Fungal Pathogen Monilinia fructigena.</title>
        <authorList>
            <person name="Landi L."/>
            <person name="De Miccolis Angelini R.M."/>
            <person name="Pollastro S."/>
            <person name="Abate D."/>
            <person name="Faretra F."/>
            <person name="Romanazzi G."/>
        </authorList>
    </citation>
    <scope>NUCLEOTIDE SEQUENCE [LARGE SCALE GENOMIC DNA]</scope>
    <source>
        <strain evidence="4 5">Mfrg269</strain>
    </source>
</reference>
<dbReference type="GO" id="GO:0044695">
    <property type="term" value="C:Dsc E3 ubiquitin ligase complex"/>
    <property type="evidence" value="ECO:0007669"/>
    <property type="project" value="InterPro"/>
</dbReference>